<evidence type="ECO:0000256" key="1">
    <source>
        <dbReference type="ARBA" id="ARBA00007970"/>
    </source>
</evidence>
<evidence type="ECO:0000259" key="6">
    <source>
        <dbReference type="Pfam" id="PF00155"/>
    </source>
</evidence>
<keyword evidence="2 7" id="KW-0032">Aminotransferase</keyword>
<evidence type="ECO:0000256" key="4">
    <source>
        <dbReference type="ARBA" id="ARBA00022898"/>
    </source>
</evidence>
<evidence type="ECO:0000313" key="7">
    <source>
        <dbReference type="EMBL" id="NDW13920.1"/>
    </source>
</evidence>
<evidence type="ECO:0000256" key="5">
    <source>
        <dbReference type="SAM" id="SignalP"/>
    </source>
</evidence>
<evidence type="ECO:0000256" key="2">
    <source>
        <dbReference type="ARBA" id="ARBA00022576"/>
    </source>
</evidence>
<keyword evidence="3 7" id="KW-0808">Transferase</keyword>
<dbReference type="SUPFAM" id="SSF53383">
    <property type="entry name" value="PLP-dependent transferases"/>
    <property type="match status" value="1"/>
</dbReference>
<feature type="chain" id="PRO_5026689661" evidence="5">
    <location>
        <begin position="34"/>
        <end position="393"/>
    </location>
</feature>
<organism evidence="7 8">
    <name type="scientific">Alteromonas genovensis</name>
    <dbReference type="NCBI Taxonomy" id="471225"/>
    <lineage>
        <taxon>Bacteria</taxon>
        <taxon>Pseudomonadati</taxon>
        <taxon>Pseudomonadota</taxon>
        <taxon>Gammaproteobacteria</taxon>
        <taxon>Alteromonadales</taxon>
        <taxon>Alteromonadaceae</taxon>
        <taxon>Alteromonas/Salinimonas group</taxon>
        <taxon>Alteromonas</taxon>
    </lineage>
</organism>
<dbReference type="InterPro" id="IPR015422">
    <property type="entry name" value="PyrdxlP-dep_Trfase_small"/>
</dbReference>
<gene>
    <name evidence="7" type="ORF">GTQ48_00040</name>
</gene>
<dbReference type="InterPro" id="IPR050106">
    <property type="entry name" value="HistidinolP_aminotransfase"/>
</dbReference>
<keyword evidence="5" id="KW-0732">Signal</keyword>
<dbReference type="PANTHER" id="PTHR43643:SF3">
    <property type="entry name" value="HISTIDINOL-PHOSPHATE AMINOTRANSFERASE"/>
    <property type="match status" value="1"/>
</dbReference>
<dbReference type="Pfam" id="PF00155">
    <property type="entry name" value="Aminotran_1_2"/>
    <property type="match status" value="1"/>
</dbReference>
<feature type="domain" description="Aminotransferase class I/classII large" evidence="6">
    <location>
        <begin position="53"/>
        <end position="380"/>
    </location>
</feature>
<feature type="signal peptide" evidence="5">
    <location>
        <begin position="1"/>
        <end position="33"/>
    </location>
</feature>
<dbReference type="PANTHER" id="PTHR43643">
    <property type="entry name" value="HISTIDINOL-PHOSPHATE AMINOTRANSFERASE 2"/>
    <property type="match status" value="1"/>
</dbReference>
<comment type="caution">
    <text evidence="7">The sequence shown here is derived from an EMBL/GenBank/DDBJ whole genome shotgun (WGS) entry which is preliminary data.</text>
</comment>
<keyword evidence="4" id="KW-0663">Pyridoxal phosphate</keyword>
<dbReference type="GO" id="GO:0008483">
    <property type="term" value="F:transaminase activity"/>
    <property type="evidence" value="ECO:0007669"/>
    <property type="project" value="UniProtKB-KW"/>
</dbReference>
<accession>A0A6N9T9T3</accession>
<dbReference type="InterPro" id="IPR004839">
    <property type="entry name" value="Aminotransferase_I/II_large"/>
</dbReference>
<reference evidence="7 8" key="1">
    <citation type="submission" date="2020-01" db="EMBL/GenBank/DDBJ databases">
        <title>Genomes of bacteria type strains.</title>
        <authorList>
            <person name="Chen J."/>
            <person name="Zhu S."/>
            <person name="Yang J."/>
        </authorList>
    </citation>
    <scope>NUCLEOTIDE SEQUENCE [LARGE SCALE GENOMIC DNA]</scope>
    <source>
        <strain evidence="7 8">LMG 24078</strain>
    </source>
</reference>
<dbReference type="InterPro" id="IPR015421">
    <property type="entry name" value="PyrdxlP-dep_Trfase_major"/>
</dbReference>
<dbReference type="InterPro" id="IPR015424">
    <property type="entry name" value="PyrdxlP-dep_Trfase"/>
</dbReference>
<dbReference type="Gene3D" id="3.40.640.10">
    <property type="entry name" value="Type I PLP-dependent aspartate aminotransferase-like (Major domain)"/>
    <property type="match status" value="1"/>
</dbReference>
<dbReference type="InterPro" id="IPR006311">
    <property type="entry name" value="TAT_signal"/>
</dbReference>
<dbReference type="GO" id="GO:0030170">
    <property type="term" value="F:pyridoxal phosphate binding"/>
    <property type="evidence" value="ECO:0007669"/>
    <property type="project" value="InterPro"/>
</dbReference>
<dbReference type="EMBL" id="JAAAWO010000001">
    <property type="protein sequence ID" value="NDW13920.1"/>
    <property type="molecule type" value="Genomic_DNA"/>
</dbReference>
<dbReference type="AlphaFoldDB" id="A0A6N9T9T3"/>
<dbReference type="PROSITE" id="PS51318">
    <property type="entry name" value="TAT"/>
    <property type="match status" value="1"/>
</dbReference>
<dbReference type="Gene3D" id="3.90.1150.10">
    <property type="entry name" value="Aspartate Aminotransferase, domain 1"/>
    <property type="match status" value="1"/>
</dbReference>
<evidence type="ECO:0000313" key="8">
    <source>
        <dbReference type="Proteomes" id="UP000471381"/>
    </source>
</evidence>
<keyword evidence="8" id="KW-1185">Reference proteome</keyword>
<dbReference type="CDD" id="cd00609">
    <property type="entry name" value="AAT_like"/>
    <property type="match status" value="1"/>
</dbReference>
<dbReference type="Proteomes" id="UP000471381">
    <property type="component" value="Unassembled WGS sequence"/>
</dbReference>
<name>A0A6N9T9T3_9ALTE</name>
<comment type="similarity">
    <text evidence="1">Belongs to the class-II pyridoxal-phosphate-dependent aminotransferase family. Histidinol-phosphate aminotransferase subfamily.</text>
</comment>
<protein>
    <submittedName>
        <fullName evidence="7">Aminotransferase class I/II-fold pyridoxal phosphate-dependent enzyme</fullName>
    </submittedName>
</protein>
<proteinExistence type="inferred from homology"/>
<dbReference type="RefSeq" id="WP_163104261.1">
    <property type="nucleotide sequence ID" value="NZ_JAAAWO010000001.1"/>
</dbReference>
<evidence type="ECO:0000256" key="3">
    <source>
        <dbReference type="ARBA" id="ARBA00022679"/>
    </source>
</evidence>
<sequence length="393" mass="42010">MTMNRSRRLFLGGSAAATAVGASGIITTLGAQAATAQALKNQPPLRYGPKPGVAKLNANENPFGPSPAALKAISDAAVQGGAYYAYPAAMRLIDMIAERHGIEKTNISLSAGSSPILSYTALAASQKGNILGPDLFWDTTSKAPEKQGGHEIIRVANTPALDIDLDAIYNAIDGSICMVHICNPNNPTGKILDPKALKEFCIKASKKTLVLVDEAYNELTDDPSAHTMIPLVKAGHNIVVARTFSKIYGLAGMRVGYLIASEQNTEWVNQYGMGNYTLNQAGLAAAIASYNDDAFLTFSKDKILQGRAMVMDAVKANGLTAASSSTNFVFVNLGSGNAEHFRRAMAEKDILIRGIYRSYNNWSRVSMGTISDVQRYIDAIPEALEKMEKAQNA</sequence>